<dbReference type="GO" id="GO:0006281">
    <property type="term" value="P:DNA repair"/>
    <property type="evidence" value="ECO:0007669"/>
    <property type="project" value="UniProtKB-UniRule"/>
</dbReference>
<dbReference type="GO" id="GO:0006310">
    <property type="term" value="P:DNA recombination"/>
    <property type="evidence" value="ECO:0007669"/>
    <property type="project" value="UniProtKB-UniRule"/>
</dbReference>
<keyword evidence="11" id="KW-1185">Reference proteome</keyword>
<dbReference type="AlphaFoldDB" id="D8MAJ8"/>
<dbReference type="GO" id="GO:0005634">
    <property type="term" value="C:nucleus"/>
    <property type="evidence" value="ECO:0007669"/>
    <property type="project" value="UniProtKB-SubCell"/>
</dbReference>
<dbReference type="Proteomes" id="UP000008312">
    <property type="component" value="Unassembled WGS sequence"/>
</dbReference>
<dbReference type="GO" id="GO:0030915">
    <property type="term" value="C:Smc5-Smc6 complex"/>
    <property type="evidence" value="ECO:0007669"/>
    <property type="project" value="UniProtKB-UniRule"/>
</dbReference>
<dbReference type="InterPro" id="IPR014854">
    <property type="entry name" value="Nse4_C"/>
</dbReference>
<keyword evidence="3 7" id="KW-0227">DNA damage</keyword>
<dbReference type="InterPro" id="IPR027786">
    <property type="entry name" value="Nse4/EID"/>
</dbReference>
<comment type="subcellular location">
    <subcellularLocation>
        <location evidence="1 7">Nucleus</location>
    </subcellularLocation>
</comment>
<accession>D8MAJ8</accession>
<dbReference type="PANTHER" id="PTHR16140:SF0">
    <property type="entry name" value="NON-STRUCTURAL MAINTENANCE OF CHROMOSOMES ELEMENT 4"/>
    <property type="match status" value="1"/>
</dbReference>
<sequence>MYRNGNLYVPPDRDPQETEDEQLEKKKTVKRTRSDSSEQKTPVEVTDDKERNELRKTTGEVMKKIRKTLIETGKDEVDMISTLNDSKTFSKTVENYFAASFLIANGRLGIDEPTRGPLTLRLTRPSSEMSGTDSVNQGILSLNPERMFKFLKKTKIGGNLDRSWCKQ</sequence>
<comment type="subunit">
    <text evidence="7">Component of the SMC5-SMC6 complex.</text>
</comment>
<evidence type="ECO:0000256" key="4">
    <source>
        <dbReference type="ARBA" id="ARBA00023172"/>
    </source>
</evidence>
<dbReference type="PANTHER" id="PTHR16140">
    <property type="entry name" value="NON-STRUCTURAL MAINTENANCE OF CHROMOSOMES ELEMENT 4"/>
    <property type="match status" value="1"/>
</dbReference>
<dbReference type="GeneID" id="24921730"/>
<proteinExistence type="inferred from homology"/>
<comment type="similarity">
    <text evidence="2 7">Belongs to the NSE4 family.</text>
</comment>
<name>D8MAJ8_BLAHO</name>
<keyword evidence="4 7" id="KW-0233">DNA recombination</keyword>
<evidence type="ECO:0000256" key="1">
    <source>
        <dbReference type="ARBA" id="ARBA00004123"/>
    </source>
</evidence>
<dbReference type="OrthoDB" id="361242at2759"/>
<keyword evidence="5 7" id="KW-0234">DNA repair</keyword>
<evidence type="ECO:0000313" key="11">
    <source>
        <dbReference type="Proteomes" id="UP000008312"/>
    </source>
</evidence>
<protein>
    <recommendedName>
        <fullName evidence="7">Non-structural maintenance of chromosomes element 4</fullName>
    </recommendedName>
</protein>
<organism evidence="10">
    <name type="scientific">Blastocystis hominis</name>
    <dbReference type="NCBI Taxonomy" id="12968"/>
    <lineage>
        <taxon>Eukaryota</taxon>
        <taxon>Sar</taxon>
        <taxon>Stramenopiles</taxon>
        <taxon>Bigyra</taxon>
        <taxon>Opalozoa</taxon>
        <taxon>Opalinata</taxon>
        <taxon>Blastocystidae</taxon>
        <taxon>Blastocystis</taxon>
    </lineage>
</organism>
<reference evidence="10" key="1">
    <citation type="submission" date="2010-02" db="EMBL/GenBank/DDBJ databases">
        <title>Sequencing and annotation of the Blastocystis hominis genome.</title>
        <authorList>
            <person name="Wincker P."/>
        </authorList>
    </citation>
    <scope>NUCLEOTIDE SEQUENCE</scope>
    <source>
        <strain evidence="10">Singapore isolate B</strain>
    </source>
</reference>
<dbReference type="Pfam" id="PF08743">
    <property type="entry name" value="Nse4_C"/>
    <property type="match status" value="1"/>
</dbReference>
<comment type="function">
    <text evidence="7">Component of the SMC5-SMC6 complex, that promotes sister chromatid alignment after DNA damage and facilitates double-stranded DNA breaks (DSBs) repair via homologous recombination between sister chromatids.</text>
</comment>
<feature type="domain" description="Non-structural maintenance of chromosome element 4 C-terminal" evidence="9">
    <location>
        <begin position="77"/>
        <end position="156"/>
    </location>
</feature>
<keyword evidence="6 7" id="KW-0539">Nucleus</keyword>
<evidence type="ECO:0000256" key="6">
    <source>
        <dbReference type="ARBA" id="ARBA00023242"/>
    </source>
</evidence>
<dbReference type="EMBL" id="FN668690">
    <property type="protein sequence ID" value="CBK25087.2"/>
    <property type="molecule type" value="Genomic_DNA"/>
</dbReference>
<evidence type="ECO:0000256" key="5">
    <source>
        <dbReference type="ARBA" id="ARBA00023204"/>
    </source>
</evidence>
<dbReference type="RefSeq" id="XP_012899135.1">
    <property type="nucleotide sequence ID" value="XM_013043681.1"/>
</dbReference>
<dbReference type="InParanoid" id="D8MAJ8"/>
<evidence type="ECO:0000256" key="3">
    <source>
        <dbReference type="ARBA" id="ARBA00022763"/>
    </source>
</evidence>
<evidence type="ECO:0000259" key="9">
    <source>
        <dbReference type="Pfam" id="PF08743"/>
    </source>
</evidence>
<evidence type="ECO:0000256" key="2">
    <source>
        <dbReference type="ARBA" id="ARBA00008997"/>
    </source>
</evidence>
<evidence type="ECO:0000313" key="10">
    <source>
        <dbReference type="EMBL" id="CBK25087.2"/>
    </source>
</evidence>
<gene>
    <name evidence="10" type="ORF">GSBLH_T00004724001</name>
</gene>
<evidence type="ECO:0000256" key="8">
    <source>
        <dbReference type="SAM" id="MobiDB-lite"/>
    </source>
</evidence>
<feature type="region of interest" description="Disordered" evidence="8">
    <location>
        <begin position="1"/>
        <end position="54"/>
    </location>
</feature>
<evidence type="ECO:0000256" key="7">
    <source>
        <dbReference type="RuleBase" id="RU365071"/>
    </source>
</evidence>